<dbReference type="InterPro" id="IPR012337">
    <property type="entry name" value="RNaseH-like_sf"/>
</dbReference>
<dbReference type="InterPro" id="IPR036397">
    <property type="entry name" value="RNaseH_sf"/>
</dbReference>
<gene>
    <name evidence="2" type="ORF">AKJ45_02665</name>
</gene>
<dbReference type="SUPFAM" id="SSF53098">
    <property type="entry name" value="Ribonuclease H-like"/>
    <property type="match status" value="1"/>
</dbReference>
<dbReference type="InterPro" id="IPR036388">
    <property type="entry name" value="WH-like_DNA-bd_sf"/>
</dbReference>
<dbReference type="Pfam" id="PF00665">
    <property type="entry name" value="rve"/>
    <property type="match status" value="1"/>
</dbReference>
<dbReference type="PANTHER" id="PTHR35004:SF7">
    <property type="entry name" value="INTEGRASE PROTEIN"/>
    <property type="match status" value="1"/>
</dbReference>
<dbReference type="GO" id="GO:0003676">
    <property type="term" value="F:nucleic acid binding"/>
    <property type="evidence" value="ECO:0007669"/>
    <property type="project" value="InterPro"/>
</dbReference>
<dbReference type="Gene3D" id="3.30.420.10">
    <property type="entry name" value="Ribonuclease H-like superfamily/Ribonuclease H"/>
    <property type="match status" value="1"/>
</dbReference>
<dbReference type="Proteomes" id="UP000070565">
    <property type="component" value="Unassembled WGS sequence"/>
</dbReference>
<protein>
    <recommendedName>
        <fullName evidence="1">Integrase catalytic domain-containing protein</fullName>
    </recommendedName>
</protein>
<dbReference type="EMBL" id="LHXZ01000034">
    <property type="protein sequence ID" value="KXB03062.1"/>
    <property type="molecule type" value="Genomic_DNA"/>
</dbReference>
<dbReference type="InterPro" id="IPR009057">
    <property type="entry name" value="Homeodomain-like_sf"/>
</dbReference>
<dbReference type="GO" id="GO:0015074">
    <property type="term" value="P:DNA integration"/>
    <property type="evidence" value="ECO:0007669"/>
    <property type="project" value="InterPro"/>
</dbReference>
<proteinExistence type="predicted"/>
<dbReference type="SUPFAM" id="SSF46689">
    <property type="entry name" value="Homeodomain-like"/>
    <property type="match status" value="1"/>
</dbReference>
<dbReference type="PANTHER" id="PTHR35004">
    <property type="entry name" value="TRANSPOSASE RV3428C-RELATED"/>
    <property type="match status" value="1"/>
</dbReference>
<dbReference type="InterPro" id="IPR001584">
    <property type="entry name" value="Integrase_cat-core"/>
</dbReference>
<organism evidence="2 3">
    <name type="scientific">candidate division MSBL1 archaeon SCGC-AAA261F19</name>
    <dbReference type="NCBI Taxonomy" id="1698275"/>
    <lineage>
        <taxon>Archaea</taxon>
        <taxon>Methanobacteriati</taxon>
        <taxon>Methanobacteriota</taxon>
        <taxon>candidate division MSBL1</taxon>
    </lineage>
</organism>
<keyword evidence="3" id="KW-1185">Reference proteome</keyword>
<dbReference type="AlphaFoldDB" id="A0A133V9E0"/>
<comment type="caution">
    <text evidence="2">The sequence shown here is derived from an EMBL/GenBank/DDBJ whole genome shotgun (WGS) entry which is preliminary data.</text>
</comment>
<sequence>MMPRLKPSERRQMVKLVREGLSKKLVAELFGVSRQTVWKWCKRAHHRGRESFKDLPRRPRKRKITQRVEDAIIALRTTFGWGTARIQQALFNLPKFMREKLNAWVQTVRLSRTSINKVLKKYKLNGYGREEKAWKFFRAKRPDELWQLDIKGPFWLHGQKYWFTVSVDDYSRCLLVCERFEHGPTTDELTGLLEKLPRKPEKILTDNGNQFKLKWERWCRDNAIEPLFAHPYYPQDKGKVERTIRNLAEEFVNLLSKFPEWLTSIWRYRKWYNEHRFHRGIDTQPANLYPTPI</sequence>
<dbReference type="InterPro" id="IPR055247">
    <property type="entry name" value="InsJ-like_HTH"/>
</dbReference>
<evidence type="ECO:0000259" key="1">
    <source>
        <dbReference type="PROSITE" id="PS50994"/>
    </source>
</evidence>
<accession>A0A133V9E0</accession>
<evidence type="ECO:0000313" key="2">
    <source>
        <dbReference type="EMBL" id="KXB03062.1"/>
    </source>
</evidence>
<evidence type="ECO:0000313" key="3">
    <source>
        <dbReference type="Proteomes" id="UP000070565"/>
    </source>
</evidence>
<dbReference type="Pfam" id="PF13518">
    <property type="entry name" value="HTH_28"/>
    <property type="match status" value="1"/>
</dbReference>
<reference evidence="2 3" key="1">
    <citation type="journal article" date="2016" name="Sci. Rep.">
        <title>Metabolic traits of an uncultured archaeal lineage -MSBL1- from brine pools of the Red Sea.</title>
        <authorList>
            <person name="Mwirichia R."/>
            <person name="Alam I."/>
            <person name="Rashid M."/>
            <person name="Vinu M."/>
            <person name="Ba-Alawi W."/>
            <person name="Anthony Kamau A."/>
            <person name="Kamanda Ngugi D."/>
            <person name="Goker M."/>
            <person name="Klenk H.P."/>
            <person name="Bajic V."/>
            <person name="Stingl U."/>
        </authorList>
    </citation>
    <scope>NUCLEOTIDE SEQUENCE [LARGE SCALE GENOMIC DNA]</scope>
    <source>
        <strain evidence="2">SCGC-AAA261F19</strain>
    </source>
</reference>
<dbReference type="PROSITE" id="PS50994">
    <property type="entry name" value="INTEGRASE"/>
    <property type="match status" value="1"/>
</dbReference>
<feature type="domain" description="Integrase catalytic" evidence="1">
    <location>
        <begin position="138"/>
        <end position="293"/>
    </location>
</feature>
<name>A0A133V9E0_9EURY</name>
<dbReference type="Gene3D" id="1.10.10.10">
    <property type="entry name" value="Winged helix-like DNA-binding domain superfamily/Winged helix DNA-binding domain"/>
    <property type="match status" value="1"/>
</dbReference>